<name>A0A8D4VS39_9GAMM</name>
<dbReference type="RefSeq" id="WP_246598880.1">
    <property type="nucleotide sequence ID" value="NZ_AP019782.1"/>
</dbReference>
<dbReference type="InterPro" id="IPR002736">
    <property type="entry name" value="CitG"/>
</dbReference>
<dbReference type="Gene3D" id="1.10.4200.10">
    <property type="entry name" value="Triphosphoribosyl-dephospho-CoA protein"/>
    <property type="match status" value="1"/>
</dbReference>
<dbReference type="Proteomes" id="UP000824988">
    <property type="component" value="Chromosome"/>
</dbReference>
<evidence type="ECO:0000313" key="2">
    <source>
        <dbReference type="Proteomes" id="UP000824988"/>
    </source>
</evidence>
<gene>
    <name evidence="1" type="ORF">MoryE10_28850</name>
</gene>
<dbReference type="GO" id="GO:0046917">
    <property type="term" value="F:triphosphoribosyl-dephospho-CoA synthase activity"/>
    <property type="evidence" value="ECO:0007669"/>
    <property type="project" value="InterPro"/>
</dbReference>
<dbReference type="PANTHER" id="PTHR42280:SF1">
    <property type="entry name" value="CITG FAMILY PROTEIN"/>
    <property type="match status" value="1"/>
</dbReference>
<accession>A0A8D4VS39</accession>
<dbReference type="Pfam" id="PF01874">
    <property type="entry name" value="CitG"/>
    <property type="match status" value="1"/>
</dbReference>
<proteinExistence type="predicted"/>
<protein>
    <submittedName>
        <fullName evidence="1">Triphosphoribosyl-dephospho-CoA synthase</fullName>
    </submittedName>
</protein>
<reference evidence="1" key="1">
    <citation type="submission" date="2019-06" db="EMBL/GenBank/DDBJ databases">
        <title>Complete genome sequence of Methylogaea oryzae strain JCM16910.</title>
        <authorList>
            <person name="Asakawa S."/>
        </authorList>
    </citation>
    <scope>NUCLEOTIDE SEQUENCE</scope>
    <source>
        <strain evidence="1">E10</strain>
    </source>
</reference>
<dbReference type="EMBL" id="AP019782">
    <property type="protein sequence ID" value="BBL72279.1"/>
    <property type="molecule type" value="Genomic_DNA"/>
</dbReference>
<dbReference type="GO" id="GO:0005524">
    <property type="term" value="F:ATP binding"/>
    <property type="evidence" value="ECO:0007669"/>
    <property type="project" value="InterPro"/>
</dbReference>
<keyword evidence="2" id="KW-1185">Reference proteome</keyword>
<organism evidence="1 2">
    <name type="scientific">Methylogaea oryzae</name>
    <dbReference type="NCBI Taxonomy" id="1295382"/>
    <lineage>
        <taxon>Bacteria</taxon>
        <taxon>Pseudomonadati</taxon>
        <taxon>Pseudomonadota</taxon>
        <taxon>Gammaproteobacteria</taxon>
        <taxon>Methylococcales</taxon>
        <taxon>Methylococcaceae</taxon>
        <taxon>Methylogaea</taxon>
    </lineage>
</organism>
<sequence length="286" mass="31546">MSRRDLRQAVQQAYLEACELELQAFKPGNVSVYSEGHGMTVEHFRRSAAASAAPLADPSLSLGEKIREATRATWAVVDCNTNLGILLLCAPLIQAVQQPRGADLRQSLSVVLQNTTREDAEAVYEAIRLASPGGLGEAPQQDVRDAPQVTLLEAMALAAQRDRIAYQYVNGYPDIFDFAIPRYHTSRRPGKDEAWLAVDIFAGLLRRIPDSHIERKYGDRYSRMVAERMALVEESLSKDGPDRCLELLREVDAEFKAVGVNPGTTADLTVAGLLAVRLCALFDNYN</sequence>
<dbReference type="AlphaFoldDB" id="A0A8D4VS39"/>
<dbReference type="PANTHER" id="PTHR42280">
    <property type="entry name" value="CITG FAMILY PROTEIN"/>
    <property type="match status" value="1"/>
</dbReference>
<evidence type="ECO:0000313" key="1">
    <source>
        <dbReference type="EMBL" id="BBL72279.1"/>
    </source>
</evidence>
<dbReference type="KEGG" id="moz:MoryE10_28850"/>